<evidence type="ECO:0000313" key="1">
    <source>
        <dbReference type="EMBL" id="CDH23848.1"/>
    </source>
</evidence>
<protein>
    <submittedName>
        <fullName evidence="1">Uncharacterized protein</fullName>
    </submittedName>
</protein>
<name>A0A077PS36_XENBV</name>
<gene>
    <name evidence="1" type="ORF">XBKB1_2100003</name>
</gene>
<dbReference type="AlphaFoldDB" id="A0A077PS36"/>
<comment type="caution">
    <text evidence="1">The sequence shown here is derived from an EMBL/GenBank/DDBJ whole genome shotgun (WGS) entry which is preliminary data.</text>
</comment>
<reference evidence="1" key="1">
    <citation type="submission" date="2013-07" db="EMBL/GenBank/DDBJ databases">
        <title>Sub-species coevolution in mutualistic symbiosis.</title>
        <authorList>
            <person name="Murfin K."/>
            <person name="Klassen J."/>
            <person name="Lee M."/>
            <person name="Forst S."/>
            <person name="Stock P."/>
            <person name="Goodrich-Blair H."/>
        </authorList>
    </citation>
    <scope>NUCLEOTIDE SEQUENCE [LARGE SCALE GENOMIC DNA]</scope>
    <source>
        <strain evidence="1">Kraussei Becker Underwood</strain>
    </source>
</reference>
<organism evidence="1 2">
    <name type="scientific">Xenorhabdus bovienii str. kraussei Becker Underwood</name>
    <dbReference type="NCBI Taxonomy" id="1398204"/>
    <lineage>
        <taxon>Bacteria</taxon>
        <taxon>Pseudomonadati</taxon>
        <taxon>Pseudomonadota</taxon>
        <taxon>Gammaproteobacteria</taxon>
        <taxon>Enterobacterales</taxon>
        <taxon>Morganellaceae</taxon>
        <taxon>Xenorhabdus</taxon>
    </lineage>
</organism>
<dbReference type="Proteomes" id="UP000028493">
    <property type="component" value="Unassembled WGS sequence"/>
</dbReference>
<dbReference type="HOGENOM" id="CLU_1748950_0_0_6"/>
<accession>A0A077PS36</accession>
<proteinExistence type="predicted"/>
<evidence type="ECO:0000313" key="2">
    <source>
        <dbReference type="Proteomes" id="UP000028493"/>
    </source>
</evidence>
<sequence>MVDFRVGTNNPNRIRATGWTVLFVLGISVTNSPVSFLTSEKAGINSPFIKEFFDKMNPLFIHFLRLACSLQWSIIPVHSGYDTLHNSGYITIHSGLFAPHSSLFTVYSGRNILKAYELTVKIETGAFMNFRHLLLDRSGGYVENSAVGKIFPILPIVVTTTHQKGLFTVFSGRYCTL</sequence>
<dbReference type="EMBL" id="CBSZ010000125">
    <property type="protein sequence ID" value="CDH23848.1"/>
    <property type="molecule type" value="Genomic_DNA"/>
</dbReference>